<evidence type="ECO:0000313" key="1">
    <source>
        <dbReference type="EMBL" id="CDV96372.1"/>
    </source>
</evidence>
<dbReference type="PATRIC" id="fig|49338.4.peg.5786"/>
<dbReference type="AlphaFoldDB" id="A0A098AW41"/>
<organism evidence="1">
    <name type="scientific">Desulfitobacterium hafniense</name>
    <name type="common">Desulfitobacterium frappieri</name>
    <dbReference type="NCBI Taxonomy" id="49338"/>
    <lineage>
        <taxon>Bacteria</taxon>
        <taxon>Bacillati</taxon>
        <taxon>Bacillota</taxon>
        <taxon>Clostridia</taxon>
        <taxon>Eubacteriales</taxon>
        <taxon>Desulfitobacteriaceae</taxon>
        <taxon>Desulfitobacterium</taxon>
    </lineage>
</organism>
<name>A0A098AW41_DESHA</name>
<accession>A0A098AW41</accession>
<protein>
    <submittedName>
        <fullName evidence="1">Uncharacterized protein</fullName>
    </submittedName>
</protein>
<reference evidence="1" key="1">
    <citation type="submission" date="2014-07" db="EMBL/GenBank/DDBJ databases">
        <authorList>
            <person name="Hornung V.Bastian."/>
        </authorList>
    </citation>
    <scope>NUCLEOTIDE SEQUENCE</scope>
    <source>
        <strain evidence="1">PCE-S</strain>
    </source>
</reference>
<sequence>MLRPGQRLTHIPTGRPVQVTKVDADTITMVTLDDTWPHPKTGKPWGGSLWVVEHCSMYQYKVVGDDDPQMCLW</sequence>
<dbReference type="EMBL" id="LK996025">
    <property type="protein sequence ID" value="CDV96372.1"/>
    <property type="molecule type" value="Genomic_DNA"/>
</dbReference>
<gene>
    <name evidence="1" type="ORF">DPCES_5374</name>
</gene>
<proteinExistence type="predicted"/>